<dbReference type="GO" id="GO:0006412">
    <property type="term" value="P:translation"/>
    <property type="evidence" value="ECO:0007669"/>
    <property type="project" value="UniProtKB-UniRule"/>
</dbReference>
<comment type="similarity">
    <text evidence="3">Belongs to the bacterial ribosomal protein bS16 family.</text>
</comment>
<evidence type="ECO:0000256" key="2">
    <source>
        <dbReference type="ARBA" id="ARBA00023274"/>
    </source>
</evidence>
<dbReference type="GO" id="GO:0003735">
    <property type="term" value="F:structural constituent of ribosome"/>
    <property type="evidence" value="ECO:0007669"/>
    <property type="project" value="InterPro"/>
</dbReference>
<dbReference type="Proteomes" id="UP000005837">
    <property type="component" value="Unassembled WGS sequence"/>
</dbReference>
<comment type="caution">
    <text evidence="4">The sequence shown here is derived from an EMBL/GenBank/DDBJ whole genome shotgun (WGS) entry which is preliminary data.</text>
</comment>
<dbReference type="Gene3D" id="3.30.1320.10">
    <property type="match status" value="1"/>
</dbReference>
<name>C0DYY3_EIKCO</name>
<dbReference type="SUPFAM" id="SSF54565">
    <property type="entry name" value="Ribosomal protein S16"/>
    <property type="match status" value="1"/>
</dbReference>
<evidence type="ECO:0000313" key="4">
    <source>
        <dbReference type="EMBL" id="EEG22687.1"/>
    </source>
</evidence>
<dbReference type="FunFam" id="3.30.1320.10:FF:000001">
    <property type="entry name" value="30S ribosomal protein S16"/>
    <property type="match status" value="1"/>
</dbReference>
<keyword evidence="1 3" id="KW-0689">Ribosomal protein</keyword>
<dbReference type="PANTHER" id="PTHR12919:SF20">
    <property type="entry name" value="SMALL RIBOSOMAL SUBUNIT PROTEIN BS16M"/>
    <property type="match status" value="1"/>
</dbReference>
<dbReference type="InterPro" id="IPR023803">
    <property type="entry name" value="Ribosomal_bS16_dom_sf"/>
</dbReference>
<dbReference type="PANTHER" id="PTHR12919">
    <property type="entry name" value="30S RIBOSOMAL PROTEIN S16"/>
    <property type="match status" value="1"/>
</dbReference>
<dbReference type="InterPro" id="IPR000307">
    <property type="entry name" value="Ribosomal_bS16"/>
</dbReference>
<dbReference type="eggNOG" id="COG0228">
    <property type="taxonomic scope" value="Bacteria"/>
</dbReference>
<dbReference type="GO" id="GO:0005737">
    <property type="term" value="C:cytoplasm"/>
    <property type="evidence" value="ECO:0007669"/>
    <property type="project" value="UniProtKB-ARBA"/>
</dbReference>
<sequence>MLAPVWQITLKSAVFLLIKFPEGRRNNNMVVIRFSRGGSKHSPFFNIVVADSRNRRDGRFIERVGFYNPVANEKQERVRLNTERLNYWVSQGAQVSDAVARLVKEQQKAA</sequence>
<dbReference type="HOGENOM" id="CLU_100590_5_1_4"/>
<evidence type="ECO:0000313" key="5">
    <source>
        <dbReference type="Proteomes" id="UP000005837"/>
    </source>
</evidence>
<dbReference type="Pfam" id="PF00886">
    <property type="entry name" value="Ribosomal_S16"/>
    <property type="match status" value="1"/>
</dbReference>
<keyword evidence="2 3" id="KW-0687">Ribonucleoprotein</keyword>
<organism evidence="4 5">
    <name type="scientific">Eikenella corrodens ATCC 23834</name>
    <dbReference type="NCBI Taxonomy" id="546274"/>
    <lineage>
        <taxon>Bacteria</taxon>
        <taxon>Pseudomonadati</taxon>
        <taxon>Pseudomonadota</taxon>
        <taxon>Betaproteobacteria</taxon>
        <taxon>Neisseriales</taxon>
        <taxon>Neisseriaceae</taxon>
        <taxon>Eikenella</taxon>
    </lineage>
</organism>
<protein>
    <recommendedName>
        <fullName evidence="3">Small ribosomal subunit protein bS16</fullName>
    </recommendedName>
</protein>
<dbReference type="NCBIfam" id="TIGR00002">
    <property type="entry name" value="S16"/>
    <property type="match status" value="1"/>
</dbReference>
<evidence type="ECO:0000256" key="3">
    <source>
        <dbReference type="HAMAP-Rule" id="MF_00385"/>
    </source>
</evidence>
<proteinExistence type="inferred from homology"/>
<evidence type="ECO:0000256" key="1">
    <source>
        <dbReference type="ARBA" id="ARBA00022980"/>
    </source>
</evidence>
<dbReference type="GO" id="GO:0015935">
    <property type="term" value="C:small ribosomal subunit"/>
    <property type="evidence" value="ECO:0007669"/>
    <property type="project" value="TreeGrafter"/>
</dbReference>
<reference evidence="4 5" key="1">
    <citation type="submission" date="2009-01" db="EMBL/GenBank/DDBJ databases">
        <authorList>
            <person name="Fulton L."/>
            <person name="Clifton S."/>
            <person name="Chinwalla A.T."/>
            <person name="Mitreva M."/>
            <person name="Sodergren E."/>
            <person name="Weinstock G."/>
            <person name="Clifton S."/>
            <person name="Dooling D.J."/>
            <person name="Fulton B."/>
            <person name="Minx P."/>
            <person name="Pepin K.H."/>
            <person name="Johnson M."/>
            <person name="Bhonagiri V."/>
            <person name="Nash W.E."/>
            <person name="Mardis E.R."/>
            <person name="Wilson R.K."/>
        </authorList>
    </citation>
    <scope>NUCLEOTIDE SEQUENCE [LARGE SCALE GENOMIC DNA]</scope>
    <source>
        <strain evidence="4 5">ATCC 23834</strain>
    </source>
</reference>
<dbReference type="AlphaFoldDB" id="C0DYY3"/>
<gene>
    <name evidence="3 4" type="primary">rpsP</name>
    <name evidence="4" type="ORF">EIKCOROL_02599</name>
</gene>
<accession>C0DYY3</accession>
<dbReference type="HAMAP" id="MF_00385">
    <property type="entry name" value="Ribosomal_bS16"/>
    <property type="match status" value="1"/>
</dbReference>
<dbReference type="EMBL" id="ACEA01000060">
    <property type="protein sequence ID" value="EEG22687.1"/>
    <property type="molecule type" value="Genomic_DNA"/>
</dbReference>